<evidence type="ECO:0000313" key="2">
    <source>
        <dbReference type="Proteomes" id="UP000492821"/>
    </source>
</evidence>
<sequence>MVADPAESITSAIREQMKQSRKREKYHRRKTGTLTAASNTPVGPRPITLIHTSMLNDFAKQDYRVWL</sequence>
<dbReference type="AlphaFoldDB" id="A0A7E4VT62"/>
<proteinExistence type="predicted"/>
<dbReference type="Proteomes" id="UP000492821">
    <property type="component" value="Unassembled WGS sequence"/>
</dbReference>
<reference evidence="3" key="2">
    <citation type="submission" date="2020-10" db="UniProtKB">
        <authorList>
            <consortium name="WormBaseParasite"/>
        </authorList>
    </citation>
    <scope>IDENTIFICATION</scope>
</reference>
<name>A0A7E4VT62_PANRE</name>
<feature type="region of interest" description="Disordered" evidence="1">
    <location>
        <begin position="1"/>
        <end position="43"/>
    </location>
</feature>
<feature type="compositionally biased region" description="Polar residues" evidence="1">
    <location>
        <begin position="32"/>
        <end position="41"/>
    </location>
</feature>
<organism evidence="2 3">
    <name type="scientific">Panagrellus redivivus</name>
    <name type="common">Microworm</name>
    <dbReference type="NCBI Taxonomy" id="6233"/>
    <lineage>
        <taxon>Eukaryota</taxon>
        <taxon>Metazoa</taxon>
        <taxon>Ecdysozoa</taxon>
        <taxon>Nematoda</taxon>
        <taxon>Chromadorea</taxon>
        <taxon>Rhabditida</taxon>
        <taxon>Tylenchina</taxon>
        <taxon>Panagrolaimomorpha</taxon>
        <taxon>Panagrolaimoidea</taxon>
        <taxon>Panagrolaimidae</taxon>
        <taxon>Panagrellus</taxon>
    </lineage>
</organism>
<reference evidence="2" key="1">
    <citation type="journal article" date="2013" name="Genetics">
        <title>The draft genome and transcriptome of Panagrellus redivivus are shaped by the harsh demands of a free-living lifestyle.</title>
        <authorList>
            <person name="Srinivasan J."/>
            <person name="Dillman A.R."/>
            <person name="Macchietto M.G."/>
            <person name="Heikkinen L."/>
            <person name="Lakso M."/>
            <person name="Fracchia K.M."/>
            <person name="Antoshechkin I."/>
            <person name="Mortazavi A."/>
            <person name="Wong G."/>
            <person name="Sternberg P.W."/>
        </authorList>
    </citation>
    <scope>NUCLEOTIDE SEQUENCE [LARGE SCALE GENOMIC DNA]</scope>
    <source>
        <strain evidence="2">MT8872</strain>
    </source>
</reference>
<feature type="compositionally biased region" description="Basic residues" evidence="1">
    <location>
        <begin position="19"/>
        <end position="31"/>
    </location>
</feature>
<evidence type="ECO:0000313" key="3">
    <source>
        <dbReference type="WBParaSite" id="Pan_g2857.t1"/>
    </source>
</evidence>
<accession>A0A7E4VT62</accession>
<protein>
    <submittedName>
        <fullName evidence="3">Reverse transcriptase domain-containing protein</fullName>
    </submittedName>
</protein>
<dbReference type="WBParaSite" id="Pan_g2857.t1">
    <property type="protein sequence ID" value="Pan_g2857.t1"/>
    <property type="gene ID" value="Pan_g2857"/>
</dbReference>
<evidence type="ECO:0000256" key="1">
    <source>
        <dbReference type="SAM" id="MobiDB-lite"/>
    </source>
</evidence>
<keyword evidence="2" id="KW-1185">Reference proteome</keyword>